<dbReference type="InterPro" id="IPR005139">
    <property type="entry name" value="PCRF"/>
</dbReference>
<dbReference type="GO" id="GO:0003747">
    <property type="term" value="F:translation release factor activity"/>
    <property type="evidence" value="ECO:0007669"/>
    <property type="project" value="InterPro"/>
</dbReference>
<dbReference type="AlphaFoldDB" id="G7I3P7"/>
<evidence type="ECO:0000313" key="3">
    <source>
        <dbReference type="EMBL" id="AES60190.2"/>
    </source>
</evidence>
<dbReference type="PANTHER" id="PTHR43116:SF4">
    <property type="entry name" value="PEPTIDE CHAIN RELEASE FACTOR PRFB3, CHLOROPLASTIC"/>
    <property type="match status" value="1"/>
</dbReference>
<dbReference type="SMART" id="SM00937">
    <property type="entry name" value="PCRF"/>
    <property type="match status" value="1"/>
</dbReference>
<evidence type="ECO:0000313" key="4">
    <source>
        <dbReference type="EnsemblPlants" id="AES60190"/>
    </source>
</evidence>
<dbReference type="EMBL" id="CM001217">
    <property type="protein sequence ID" value="AES60190.2"/>
    <property type="molecule type" value="Genomic_DNA"/>
</dbReference>
<dbReference type="Gene3D" id="3.30.70.1660">
    <property type="match status" value="1"/>
</dbReference>
<accession>A0A0C3UM53</accession>
<evidence type="ECO:0000259" key="2">
    <source>
        <dbReference type="SMART" id="SM00937"/>
    </source>
</evidence>
<protein>
    <submittedName>
        <fullName evidence="3">Peptide chain release factor, putative</fullName>
    </submittedName>
</protein>
<feature type="domain" description="Peptide chain release factor" evidence="2">
    <location>
        <begin position="263"/>
        <end position="380"/>
    </location>
</feature>
<dbReference type="STRING" id="3880.G7I3P7"/>
<dbReference type="eggNOG" id="KOG2726">
    <property type="taxonomic scope" value="Eukaryota"/>
</dbReference>
<dbReference type="Gene3D" id="3.30.160.20">
    <property type="match status" value="1"/>
</dbReference>
<dbReference type="Pfam" id="PF03462">
    <property type="entry name" value="PCRF"/>
    <property type="match status" value="1"/>
</dbReference>
<gene>
    <name evidence="3" type="ordered locus">MTR_1g041890</name>
</gene>
<name>G7I3P7_MEDTR</name>
<reference evidence="3 5" key="1">
    <citation type="journal article" date="2011" name="Nature">
        <title>The Medicago genome provides insight into the evolution of rhizobial symbioses.</title>
        <authorList>
            <person name="Young N.D."/>
            <person name="Debelle F."/>
            <person name="Oldroyd G.E."/>
            <person name="Geurts R."/>
            <person name="Cannon S.B."/>
            <person name="Udvardi M.K."/>
            <person name="Benedito V.A."/>
            <person name="Mayer K.F."/>
            <person name="Gouzy J."/>
            <person name="Schoof H."/>
            <person name="Van de Peer Y."/>
            <person name="Proost S."/>
            <person name="Cook D.R."/>
            <person name="Meyers B.C."/>
            <person name="Spannagl M."/>
            <person name="Cheung F."/>
            <person name="De Mita S."/>
            <person name="Krishnakumar V."/>
            <person name="Gundlach H."/>
            <person name="Zhou S."/>
            <person name="Mudge J."/>
            <person name="Bharti A.K."/>
            <person name="Murray J.D."/>
            <person name="Naoumkina M.A."/>
            <person name="Rosen B."/>
            <person name="Silverstein K.A."/>
            <person name="Tang H."/>
            <person name="Rombauts S."/>
            <person name="Zhao P.X."/>
            <person name="Zhou P."/>
            <person name="Barbe V."/>
            <person name="Bardou P."/>
            <person name="Bechner M."/>
            <person name="Bellec A."/>
            <person name="Berger A."/>
            <person name="Berges H."/>
            <person name="Bidwell S."/>
            <person name="Bisseling T."/>
            <person name="Choisne N."/>
            <person name="Couloux A."/>
            <person name="Denny R."/>
            <person name="Deshpande S."/>
            <person name="Dai X."/>
            <person name="Doyle J.J."/>
            <person name="Dudez A.M."/>
            <person name="Farmer A.D."/>
            <person name="Fouteau S."/>
            <person name="Franken C."/>
            <person name="Gibelin C."/>
            <person name="Gish J."/>
            <person name="Goldstein S."/>
            <person name="Gonzalez A.J."/>
            <person name="Green P.J."/>
            <person name="Hallab A."/>
            <person name="Hartog M."/>
            <person name="Hua A."/>
            <person name="Humphray S.J."/>
            <person name="Jeong D.H."/>
            <person name="Jing Y."/>
            <person name="Jocker A."/>
            <person name="Kenton S.M."/>
            <person name="Kim D.J."/>
            <person name="Klee K."/>
            <person name="Lai H."/>
            <person name="Lang C."/>
            <person name="Lin S."/>
            <person name="Macmil S.L."/>
            <person name="Magdelenat G."/>
            <person name="Matthews L."/>
            <person name="McCorrison J."/>
            <person name="Monaghan E.L."/>
            <person name="Mun J.H."/>
            <person name="Najar F.Z."/>
            <person name="Nicholson C."/>
            <person name="Noirot C."/>
            <person name="O'Bleness M."/>
            <person name="Paule C.R."/>
            <person name="Poulain J."/>
            <person name="Prion F."/>
            <person name="Qin B."/>
            <person name="Qu C."/>
            <person name="Retzel E.F."/>
            <person name="Riddle C."/>
            <person name="Sallet E."/>
            <person name="Samain S."/>
            <person name="Samson N."/>
            <person name="Sanders I."/>
            <person name="Saurat O."/>
            <person name="Scarpelli C."/>
            <person name="Schiex T."/>
            <person name="Segurens B."/>
            <person name="Severin A.J."/>
            <person name="Sherrier D.J."/>
            <person name="Shi R."/>
            <person name="Sims S."/>
            <person name="Singer S.R."/>
            <person name="Sinharoy S."/>
            <person name="Sterck L."/>
            <person name="Viollet A."/>
            <person name="Wang B.B."/>
            <person name="Wang K."/>
            <person name="Wang M."/>
            <person name="Wang X."/>
            <person name="Warfsmann J."/>
            <person name="Weissenbach J."/>
            <person name="White D.D."/>
            <person name="White J.D."/>
            <person name="Wiley G.B."/>
            <person name="Wincker P."/>
            <person name="Xing Y."/>
            <person name="Yang L."/>
            <person name="Yao Z."/>
            <person name="Ying F."/>
            <person name="Zhai J."/>
            <person name="Zhou L."/>
            <person name="Zuber A."/>
            <person name="Denarie J."/>
            <person name="Dixon R.A."/>
            <person name="May G.D."/>
            <person name="Schwartz D.C."/>
            <person name="Rogers J."/>
            <person name="Quetier F."/>
            <person name="Town C.D."/>
            <person name="Roe B.A."/>
        </authorList>
    </citation>
    <scope>NUCLEOTIDE SEQUENCE [LARGE SCALE GENOMIC DNA]</scope>
    <source>
        <strain evidence="3">A17</strain>
        <strain evidence="4 5">cv. Jemalong A17</strain>
    </source>
</reference>
<dbReference type="Proteomes" id="UP000002051">
    <property type="component" value="Unassembled WGS sequence"/>
</dbReference>
<reference evidence="3 5" key="2">
    <citation type="journal article" date="2014" name="BMC Genomics">
        <title>An improved genome release (version Mt4.0) for the model legume Medicago truncatula.</title>
        <authorList>
            <person name="Tang H."/>
            <person name="Krishnakumar V."/>
            <person name="Bidwell S."/>
            <person name="Rosen B."/>
            <person name="Chan A."/>
            <person name="Zhou S."/>
            <person name="Gentzbittel L."/>
            <person name="Childs K.L."/>
            <person name="Yandell M."/>
            <person name="Gundlach H."/>
            <person name="Mayer K.F."/>
            <person name="Schwartz D.C."/>
            <person name="Town C.D."/>
        </authorList>
    </citation>
    <scope>GENOME REANNOTATION</scope>
    <source>
        <strain evidence="4 5">cv. Jemalong A17</strain>
    </source>
</reference>
<dbReference type="HOGENOM" id="CLU_036856_6_2_1"/>
<dbReference type="SUPFAM" id="SSF75620">
    <property type="entry name" value="Release factor"/>
    <property type="match status" value="1"/>
</dbReference>
<proteinExistence type="inferred from homology"/>
<sequence>MGSKSCCARTAHDIVPSVSSKWLRKKNPRVGLFLCSFRVRACQSTANNNNKDIYKQVGLFQTAVFFCVRTAVKSPTSDRTWSDNVFISGGNPHLIAGPDFRDTPMWVTLLGFEPRFPMSSSSPPYRVKLLLATAFTSMLGTSGPDFRDTSMWVTLLGFEPRFPMSSSSPPYRVKLLLATAFTSMLGTSGLFSLRRKIEDTVIRAELYASSALEMEEASWIKQEEMVRDSDLWDDPTKSNDILVKLANSAKVVDSLKDLRYKVEEAKLIKQLAEMNAIDYGLYKQAYDASVDVSNILDQYEISKLLKGPFDMAGACLVIKAATGIFSKLWAEQLLQMYLGWAKRQGYEGRIVDRCLTENGGINSATIEFEFECAYGYLLGEKGVHHLIRGSPNESSQLETSTATVDVIPLFLEKALDLEIDSEDLIISSPLIHGEQKRQTQRIVCIHHIPTGITVQSSGERSQFANKMKALNRLKAKLQVIAIEQGVGSINGIVKDKIVNLWEEKTRRYVSHPYKLVHDVKTDIEMSDLNSVLDGNIGPLIAAHINTRE</sequence>
<dbReference type="InterPro" id="IPR045853">
    <property type="entry name" value="Pep_chain_release_fac_I_sf"/>
</dbReference>
<dbReference type="Pfam" id="PF00472">
    <property type="entry name" value="RF-1"/>
    <property type="match status" value="1"/>
</dbReference>
<evidence type="ECO:0000256" key="1">
    <source>
        <dbReference type="ARBA" id="ARBA00010835"/>
    </source>
</evidence>
<reference evidence="4" key="3">
    <citation type="submission" date="2015-04" db="UniProtKB">
        <authorList>
            <consortium name="EnsemblPlants"/>
        </authorList>
    </citation>
    <scope>IDENTIFICATION</scope>
    <source>
        <strain evidence="4">cv. Jemalong A17</strain>
    </source>
</reference>
<dbReference type="PANTHER" id="PTHR43116">
    <property type="entry name" value="PEPTIDE CHAIN RELEASE FACTOR 2"/>
    <property type="match status" value="1"/>
</dbReference>
<organism evidence="3 5">
    <name type="scientific">Medicago truncatula</name>
    <name type="common">Barrel medic</name>
    <name type="synonym">Medicago tribuloides</name>
    <dbReference type="NCBI Taxonomy" id="3880"/>
    <lineage>
        <taxon>Eukaryota</taxon>
        <taxon>Viridiplantae</taxon>
        <taxon>Streptophyta</taxon>
        <taxon>Embryophyta</taxon>
        <taxon>Tracheophyta</taxon>
        <taxon>Spermatophyta</taxon>
        <taxon>Magnoliopsida</taxon>
        <taxon>eudicotyledons</taxon>
        <taxon>Gunneridae</taxon>
        <taxon>Pentapetalae</taxon>
        <taxon>rosids</taxon>
        <taxon>fabids</taxon>
        <taxon>Fabales</taxon>
        <taxon>Fabaceae</taxon>
        <taxon>Papilionoideae</taxon>
        <taxon>50 kb inversion clade</taxon>
        <taxon>NPAAA clade</taxon>
        <taxon>Hologalegina</taxon>
        <taxon>IRL clade</taxon>
        <taxon>Trifolieae</taxon>
        <taxon>Medicago</taxon>
    </lineage>
</organism>
<comment type="similarity">
    <text evidence="1">Belongs to the prokaryotic/mitochondrial release factor family.</text>
</comment>
<dbReference type="GO" id="GO:0005737">
    <property type="term" value="C:cytoplasm"/>
    <property type="evidence" value="ECO:0007669"/>
    <property type="project" value="UniProtKB-ARBA"/>
</dbReference>
<dbReference type="PaxDb" id="3880-AES60190"/>
<keyword evidence="5" id="KW-1185">Reference proteome</keyword>
<evidence type="ECO:0000313" key="5">
    <source>
        <dbReference type="Proteomes" id="UP000002051"/>
    </source>
</evidence>
<accession>G7I3P7</accession>
<dbReference type="InterPro" id="IPR000352">
    <property type="entry name" value="Pep_chain_release_fac_I"/>
</dbReference>
<dbReference type="EnsemblPlants" id="AES60190">
    <property type="protein sequence ID" value="AES60190"/>
    <property type="gene ID" value="MTR_1g041890"/>
</dbReference>